<dbReference type="Pfam" id="PF00582">
    <property type="entry name" value="Usp"/>
    <property type="match status" value="1"/>
</dbReference>
<reference evidence="2" key="1">
    <citation type="submission" date="2020-05" db="EMBL/GenBank/DDBJ databases">
        <title>Phylogenomic resolution of chytrid fungi.</title>
        <authorList>
            <person name="Stajich J.E."/>
            <person name="Amses K."/>
            <person name="Simmons R."/>
            <person name="Seto K."/>
            <person name="Myers J."/>
            <person name="Bonds A."/>
            <person name="Quandt C.A."/>
            <person name="Barry K."/>
            <person name="Liu P."/>
            <person name="Grigoriev I."/>
            <person name="Longcore J.E."/>
            <person name="James T.Y."/>
        </authorList>
    </citation>
    <scope>NUCLEOTIDE SEQUENCE</scope>
    <source>
        <strain evidence="2">PLAUS21</strain>
    </source>
</reference>
<feature type="domain" description="UspA" evidence="1">
    <location>
        <begin position="28"/>
        <end position="175"/>
    </location>
</feature>
<comment type="caution">
    <text evidence="2">The sequence shown here is derived from an EMBL/GenBank/DDBJ whole genome shotgun (WGS) entry which is preliminary data.</text>
</comment>
<keyword evidence="3" id="KW-1185">Reference proteome</keyword>
<dbReference type="InterPro" id="IPR006016">
    <property type="entry name" value="UspA"/>
</dbReference>
<gene>
    <name evidence="2" type="ORF">HK103_006962</name>
</gene>
<dbReference type="EMBL" id="JADGKB010000008">
    <property type="protein sequence ID" value="KAJ3261007.1"/>
    <property type="molecule type" value="Genomic_DNA"/>
</dbReference>
<dbReference type="Proteomes" id="UP001210925">
    <property type="component" value="Unassembled WGS sequence"/>
</dbReference>
<protein>
    <recommendedName>
        <fullName evidence="1">UspA domain-containing protein</fullName>
    </recommendedName>
</protein>
<evidence type="ECO:0000313" key="2">
    <source>
        <dbReference type="EMBL" id="KAJ3261007.1"/>
    </source>
</evidence>
<dbReference type="Gene3D" id="3.40.50.620">
    <property type="entry name" value="HUPs"/>
    <property type="match status" value="1"/>
</dbReference>
<dbReference type="InterPro" id="IPR014729">
    <property type="entry name" value="Rossmann-like_a/b/a_fold"/>
</dbReference>
<name>A0AAD5Y679_9FUNG</name>
<evidence type="ECO:0000313" key="3">
    <source>
        <dbReference type="Proteomes" id="UP001210925"/>
    </source>
</evidence>
<organism evidence="2 3">
    <name type="scientific">Boothiomyces macroporosus</name>
    <dbReference type="NCBI Taxonomy" id="261099"/>
    <lineage>
        <taxon>Eukaryota</taxon>
        <taxon>Fungi</taxon>
        <taxon>Fungi incertae sedis</taxon>
        <taxon>Chytridiomycota</taxon>
        <taxon>Chytridiomycota incertae sedis</taxon>
        <taxon>Chytridiomycetes</taxon>
        <taxon>Rhizophydiales</taxon>
        <taxon>Terramycetaceae</taxon>
        <taxon>Boothiomyces</taxon>
    </lineage>
</organism>
<sequence length="184" mass="20695">MSAQGNSKERVIEVVENTNPKQEFIAKRTVCIPVDESDASKHTVQWAIANILNPETDEVVLLHVRPHAFNDYGIELGFPYIIPTESLDEAEKGLRTFSHELLKATAKPFLEGKIHVRAVSLRGEPREEIEYKVNLIKPSFVVMGSRGLNTFSRAILGSVSEHMLHHLTVPVMIVPFVKEDKKSQ</sequence>
<evidence type="ECO:0000259" key="1">
    <source>
        <dbReference type="Pfam" id="PF00582"/>
    </source>
</evidence>
<dbReference type="PANTHER" id="PTHR31964">
    <property type="entry name" value="ADENINE NUCLEOTIDE ALPHA HYDROLASES-LIKE SUPERFAMILY PROTEIN"/>
    <property type="match status" value="1"/>
</dbReference>
<dbReference type="CDD" id="cd23659">
    <property type="entry name" value="USP_At3g01520-like"/>
    <property type="match status" value="1"/>
</dbReference>
<dbReference type="InterPro" id="IPR006015">
    <property type="entry name" value="Universal_stress_UspA"/>
</dbReference>
<proteinExistence type="predicted"/>
<dbReference type="PRINTS" id="PR01438">
    <property type="entry name" value="UNVRSLSTRESS"/>
</dbReference>
<dbReference type="PANTHER" id="PTHR31964:SF140">
    <property type="entry name" value="UNIVERSAL STRESS PROTEIN FAMILY PROTEIN"/>
    <property type="match status" value="1"/>
</dbReference>
<accession>A0AAD5Y679</accession>
<dbReference type="AlphaFoldDB" id="A0AAD5Y679"/>
<dbReference type="SUPFAM" id="SSF52402">
    <property type="entry name" value="Adenine nucleotide alpha hydrolases-like"/>
    <property type="match status" value="1"/>
</dbReference>